<name>A0A0K9P9B7_ZOSMR</name>
<dbReference type="OrthoDB" id="1725934at2759"/>
<reference evidence="4" key="1">
    <citation type="journal article" date="2016" name="Nature">
        <title>The genome of the seagrass Zostera marina reveals angiosperm adaptation to the sea.</title>
        <authorList>
            <person name="Olsen J.L."/>
            <person name="Rouze P."/>
            <person name="Verhelst B."/>
            <person name="Lin Y.-C."/>
            <person name="Bayer T."/>
            <person name="Collen J."/>
            <person name="Dattolo E."/>
            <person name="De Paoli E."/>
            <person name="Dittami S."/>
            <person name="Maumus F."/>
            <person name="Michel G."/>
            <person name="Kersting A."/>
            <person name="Lauritano C."/>
            <person name="Lohaus R."/>
            <person name="Toepel M."/>
            <person name="Tonon T."/>
            <person name="Vanneste K."/>
            <person name="Amirebrahimi M."/>
            <person name="Brakel J."/>
            <person name="Bostroem C."/>
            <person name="Chovatia M."/>
            <person name="Grimwood J."/>
            <person name="Jenkins J.W."/>
            <person name="Jueterbock A."/>
            <person name="Mraz A."/>
            <person name="Stam W.T."/>
            <person name="Tice H."/>
            <person name="Bornberg-Bauer E."/>
            <person name="Green P.J."/>
            <person name="Pearson G.A."/>
            <person name="Procaccini G."/>
            <person name="Duarte C.M."/>
            <person name="Schmutz J."/>
            <person name="Reusch T.B.H."/>
            <person name="Van de Peer Y."/>
        </authorList>
    </citation>
    <scope>NUCLEOTIDE SEQUENCE [LARGE SCALE GENOMIC DNA]</scope>
    <source>
        <strain evidence="4">cv. Finnish</strain>
    </source>
</reference>
<evidence type="ECO:0000256" key="1">
    <source>
        <dbReference type="SAM" id="Phobius"/>
    </source>
</evidence>
<protein>
    <submittedName>
        <fullName evidence="3">Protein lunapark</fullName>
    </submittedName>
</protein>
<accession>A0A0K9P9B7</accession>
<feature type="transmembrane region" description="Helical" evidence="1">
    <location>
        <begin position="89"/>
        <end position="110"/>
    </location>
</feature>
<feature type="domain" description="Lunapark zinc ribbon" evidence="2">
    <location>
        <begin position="229"/>
        <end position="279"/>
    </location>
</feature>
<gene>
    <name evidence="3" type="ORF">ZOSMA_34G00420</name>
</gene>
<sequence>MEVEAYGGNILSRFWNMVFRRREEEEDYEKKLQHLSMEESLVHAKLKKRAQRWRITARNIVVLTFAFEVIAMIYAIATTSSVGLNWKIRAVRVLPIFAIPCLFFVIYTTLGYFTKLIDRNDEETVENLREKRQAKINELKEITNYYTTHQLIQRYDVDPKAKAAAATVLASKLEADTGMKISIIDDSMPKVAPLTDDVHPSLLNIDSTENEELELDEQHRNSGGMSQGWLPRLAAMLVGEDPTQCYAIICQNCLVHNGLCRKEDYSYITYYCSHCRQFNGPQQLSEDQNHFSRSISAKTQFKTKSTTVQKHTGLVQEELHLD</sequence>
<dbReference type="Pfam" id="PF10058">
    <property type="entry name" value="Zn_ribbon_10"/>
    <property type="match status" value="1"/>
</dbReference>
<feature type="transmembrane region" description="Helical" evidence="1">
    <location>
        <begin position="55"/>
        <end position="77"/>
    </location>
</feature>
<dbReference type="PANTHER" id="PTHR22166">
    <property type="entry name" value="ENDOPLASMIC RETICULUM JUNCTION FORMATION PROTEIN LUNAPARK"/>
    <property type="match status" value="1"/>
</dbReference>
<keyword evidence="4" id="KW-1185">Reference proteome</keyword>
<dbReference type="AlphaFoldDB" id="A0A0K9P9B7"/>
<evidence type="ECO:0000259" key="2">
    <source>
        <dbReference type="Pfam" id="PF10058"/>
    </source>
</evidence>
<keyword evidence="1" id="KW-0472">Membrane</keyword>
<dbReference type="InterPro" id="IPR040115">
    <property type="entry name" value="Lnp"/>
</dbReference>
<keyword evidence="1" id="KW-0812">Transmembrane</keyword>
<proteinExistence type="predicted"/>
<dbReference type="GO" id="GO:0071782">
    <property type="term" value="C:endoplasmic reticulum tubular network"/>
    <property type="evidence" value="ECO:0000318"/>
    <property type="project" value="GO_Central"/>
</dbReference>
<keyword evidence="1" id="KW-1133">Transmembrane helix</keyword>
<organism evidence="3 4">
    <name type="scientific">Zostera marina</name>
    <name type="common">Eelgrass</name>
    <dbReference type="NCBI Taxonomy" id="29655"/>
    <lineage>
        <taxon>Eukaryota</taxon>
        <taxon>Viridiplantae</taxon>
        <taxon>Streptophyta</taxon>
        <taxon>Embryophyta</taxon>
        <taxon>Tracheophyta</taxon>
        <taxon>Spermatophyta</taxon>
        <taxon>Magnoliopsida</taxon>
        <taxon>Liliopsida</taxon>
        <taxon>Zosteraceae</taxon>
        <taxon>Zostera</taxon>
    </lineage>
</organism>
<dbReference type="PANTHER" id="PTHR22166:SF12">
    <property type="entry name" value="ENDOPLASMIC RETICULUM JUNCTION FORMATION PROTEIN LUNAPARK"/>
    <property type="match status" value="1"/>
</dbReference>
<evidence type="ECO:0000313" key="3">
    <source>
        <dbReference type="EMBL" id="KMZ64765.1"/>
    </source>
</evidence>
<dbReference type="GO" id="GO:0071786">
    <property type="term" value="P:endoplasmic reticulum tubular network organization"/>
    <property type="evidence" value="ECO:0000318"/>
    <property type="project" value="GO_Central"/>
</dbReference>
<evidence type="ECO:0000313" key="4">
    <source>
        <dbReference type="Proteomes" id="UP000036987"/>
    </source>
</evidence>
<dbReference type="Proteomes" id="UP000036987">
    <property type="component" value="Unassembled WGS sequence"/>
</dbReference>
<dbReference type="EMBL" id="LFYR01001099">
    <property type="protein sequence ID" value="KMZ64765.1"/>
    <property type="molecule type" value="Genomic_DNA"/>
</dbReference>
<dbReference type="InterPro" id="IPR019273">
    <property type="entry name" value="Lunapark_Znf"/>
</dbReference>
<comment type="caution">
    <text evidence="3">The sequence shown here is derived from an EMBL/GenBank/DDBJ whole genome shotgun (WGS) entry which is preliminary data.</text>
</comment>